<keyword evidence="2" id="KW-1185">Reference proteome</keyword>
<dbReference type="InterPro" id="IPR007263">
    <property type="entry name" value="DCC1-like"/>
</dbReference>
<evidence type="ECO:0000313" key="1">
    <source>
        <dbReference type="EMBL" id="WQG85133.1"/>
    </source>
</evidence>
<dbReference type="InterPro" id="IPR052927">
    <property type="entry name" value="DCC_oxidoreductase"/>
</dbReference>
<dbReference type="PANTHER" id="PTHR33639:SF2">
    <property type="entry name" value="DUF393 DOMAIN-CONTAINING PROTEIN"/>
    <property type="match status" value="1"/>
</dbReference>
<dbReference type="Pfam" id="PF04134">
    <property type="entry name" value="DCC1-like"/>
    <property type="match status" value="1"/>
</dbReference>
<protein>
    <submittedName>
        <fullName evidence="1">Thiol-disulfide oxidoreductase DCC family protein</fullName>
    </submittedName>
</protein>
<dbReference type="Proteomes" id="UP001324185">
    <property type="component" value="Chromosome"/>
</dbReference>
<name>A0ABZ0X3F6_9GAMM</name>
<sequence length="132" mass="15636">MHTHPIILFDGECKLCSAWVPFVIKREPDAVFKFCSVQSPKGQELLTELGLDTDNFETMVLIDDGVANFRSEAFFKIIRRLKKPWPWLTVLRIFPLAFRDWCYDRIALNRYKLFGKHTYCMLPSKEIMDRFL</sequence>
<reference evidence="1 2" key="1">
    <citation type="submission" date="2023-11" db="EMBL/GenBank/DDBJ databases">
        <title>MicrobeMod: A computational toolkit for identifying prokaryotic methylation and restriction-modification with nanopore sequencing.</title>
        <authorList>
            <person name="Crits-Christoph A."/>
            <person name="Kang S.C."/>
            <person name="Lee H."/>
            <person name="Ostrov N."/>
        </authorList>
    </citation>
    <scope>NUCLEOTIDE SEQUENCE [LARGE SCALE GENOMIC DNA]</scope>
    <source>
        <strain evidence="1 2">DSMZ 16071</strain>
    </source>
</reference>
<gene>
    <name evidence="1" type="ORF">SR900_11745</name>
</gene>
<proteinExistence type="predicted"/>
<dbReference type="RefSeq" id="WP_026309355.1">
    <property type="nucleotide sequence ID" value="NZ_CP140158.1"/>
</dbReference>
<dbReference type="PANTHER" id="PTHR33639">
    <property type="entry name" value="THIOL-DISULFIDE OXIDOREDUCTASE DCC"/>
    <property type="match status" value="1"/>
</dbReference>
<evidence type="ECO:0000313" key="2">
    <source>
        <dbReference type="Proteomes" id="UP001324185"/>
    </source>
</evidence>
<dbReference type="EMBL" id="CP140158">
    <property type="protein sequence ID" value="WQG85133.1"/>
    <property type="molecule type" value="Genomic_DNA"/>
</dbReference>
<accession>A0ABZ0X3F6</accession>
<organism evidence="1 2">
    <name type="scientific">Kangiella aquimarina</name>
    <dbReference type="NCBI Taxonomy" id="261965"/>
    <lineage>
        <taxon>Bacteria</taxon>
        <taxon>Pseudomonadati</taxon>
        <taxon>Pseudomonadota</taxon>
        <taxon>Gammaproteobacteria</taxon>
        <taxon>Kangiellales</taxon>
        <taxon>Kangiellaceae</taxon>
        <taxon>Kangiella</taxon>
    </lineage>
</organism>